<name>A0A7D4T296_9GAMM</name>
<sequence>MQYLNIDPIKCEPLRDYMSANGWEVAHQDVGQTELCGYGYVIQWKKGDYKVTMHYEDHQGKAQANLEMSAAVRPEIDAFIEAA</sequence>
<dbReference type="KEGG" id="txa:HQN79_11780"/>
<organism evidence="1 2">
    <name type="scientific">Thiomicrorhabdus xiamenensis</name>
    <dbReference type="NCBI Taxonomy" id="2739063"/>
    <lineage>
        <taxon>Bacteria</taxon>
        <taxon>Pseudomonadati</taxon>
        <taxon>Pseudomonadota</taxon>
        <taxon>Gammaproteobacteria</taxon>
        <taxon>Thiotrichales</taxon>
        <taxon>Piscirickettsiaceae</taxon>
        <taxon>Thiomicrorhabdus</taxon>
    </lineage>
</organism>
<gene>
    <name evidence="1" type="ORF">HQN79_11780</name>
</gene>
<dbReference type="AlphaFoldDB" id="A0A7D4T296"/>
<evidence type="ECO:0000313" key="1">
    <source>
        <dbReference type="EMBL" id="QKI90205.1"/>
    </source>
</evidence>
<dbReference type="EMBL" id="CP054020">
    <property type="protein sequence ID" value="QKI90205.1"/>
    <property type="molecule type" value="Genomic_DNA"/>
</dbReference>
<accession>A0A7D4T296</accession>
<dbReference type="RefSeq" id="WP_173286788.1">
    <property type="nucleotide sequence ID" value="NZ_CP054020.1"/>
</dbReference>
<reference evidence="1 2" key="1">
    <citation type="submission" date="2020-05" db="EMBL/GenBank/DDBJ databases">
        <title>Thiomicrorhabdus sediminis sp.nov. and Thiomicrorhabdus xiamenensis sp.nov., novel sulfur-oxidizing bacteria isolated from coastal sediment.</title>
        <authorList>
            <person name="Liu X."/>
        </authorList>
    </citation>
    <scope>NUCLEOTIDE SEQUENCE [LARGE SCALE GENOMIC DNA]</scope>
    <source>
        <strain evidence="1 2">G2</strain>
    </source>
</reference>
<dbReference type="Proteomes" id="UP000504724">
    <property type="component" value="Chromosome"/>
</dbReference>
<keyword evidence="2" id="KW-1185">Reference proteome</keyword>
<proteinExistence type="predicted"/>
<protein>
    <submittedName>
        <fullName evidence="1">Uncharacterized protein</fullName>
    </submittedName>
</protein>
<evidence type="ECO:0000313" key="2">
    <source>
        <dbReference type="Proteomes" id="UP000504724"/>
    </source>
</evidence>